<dbReference type="InterPro" id="IPR039676">
    <property type="entry name" value="AOAH"/>
</dbReference>
<accession>A0A815NT72</accession>
<dbReference type="GO" id="GO:0005509">
    <property type="term" value="F:calcium ion binding"/>
    <property type="evidence" value="ECO:0007669"/>
    <property type="project" value="TreeGrafter"/>
</dbReference>
<reference evidence="3" key="1">
    <citation type="submission" date="2021-02" db="EMBL/GenBank/DDBJ databases">
        <authorList>
            <person name="Nowell W R."/>
        </authorList>
    </citation>
    <scope>NUCLEOTIDE SEQUENCE</scope>
</reference>
<evidence type="ECO:0000313" key="3">
    <source>
        <dbReference type="EMBL" id="CAF1442549.1"/>
    </source>
</evidence>
<proteinExistence type="predicted"/>
<dbReference type="SUPFAM" id="SSF47862">
    <property type="entry name" value="Saposin"/>
    <property type="match status" value="1"/>
</dbReference>
<dbReference type="Pfam" id="PF20825">
    <property type="entry name" value="Saposin"/>
    <property type="match status" value="1"/>
</dbReference>
<feature type="domain" description="Acyloxyacyl hydrolase N-terminal" evidence="2">
    <location>
        <begin position="34"/>
        <end position="79"/>
    </location>
</feature>
<protein>
    <recommendedName>
        <fullName evidence="2">Acyloxyacyl hydrolase N-terminal domain-containing protein</fullName>
    </recommendedName>
</protein>
<feature type="chain" id="PRO_5032846415" description="Acyloxyacyl hydrolase N-terminal domain-containing protein" evidence="1">
    <location>
        <begin position="23"/>
        <end position="94"/>
    </location>
</feature>
<evidence type="ECO:0000313" key="4">
    <source>
        <dbReference type="Proteomes" id="UP000663845"/>
    </source>
</evidence>
<dbReference type="PANTHER" id="PTHR15010:SF0">
    <property type="entry name" value="ACYLOXYACYL HYDROLASE"/>
    <property type="match status" value="1"/>
</dbReference>
<dbReference type="EMBL" id="CAJNOG010001426">
    <property type="protein sequence ID" value="CAF1442549.1"/>
    <property type="molecule type" value="Genomic_DNA"/>
</dbReference>
<evidence type="ECO:0000256" key="1">
    <source>
        <dbReference type="SAM" id="SignalP"/>
    </source>
</evidence>
<gene>
    <name evidence="3" type="ORF">JYZ213_LOCUS40211</name>
</gene>
<comment type="caution">
    <text evidence="3">The sequence shown here is derived from an EMBL/GenBank/DDBJ whole genome shotgun (WGS) entry which is preliminary data.</text>
</comment>
<organism evidence="3 4">
    <name type="scientific">Adineta steineri</name>
    <dbReference type="NCBI Taxonomy" id="433720"/>
    <lineage>
        <taxon>Eukaryota</taxon>
        <taxon>Metazoa</taxon>
        <taxon>Spiralia</taxon>
        <taxon>Gnathifera</taxon>
        <taxon>Rotifera</taxon>
        <taxon>Eurotatoria</taxon>
        <taxon>Bdelloidea</taxon>
        <taxon>Adinetida</taxon>
        <taxon>Adinetidae</taxon>
        <taxon>Adineta</taxon>
    </lineage>
</organism>
<dbReference type="InterPro" id="IPR011001">
    <property type="entry name" value="Saposin-like"/>
</dbReference>
<dbReference type="GO" id="GO:0009104">
    <property type="term" value="P:lipopolysaccharide catabolic process"/>
    <property type="evidence" value="ECO:0007669"/>
    <property type="project" value="TreeGrafter"/>
</dbReference>
<dbReference type="AlphaFoldDB" id="A0A815NT72"/>
<keyword evidence="1" id="KW-0732">Signal</keyword>
<dbReference type="Proteomes" id="UP000663845">
    <property type="component" value="Unassembled WGS sequence"/>
</dbReference>
<name>A0A815NT72_9BILA</name>
<dbReference type="GO" id="GO:0050528">
    <property type="term" value="F:acyloxyacyl hydrolase activity"/>
    <property type="evidence" value="ECO:0007669"/>
    <property type="project" value="InterPro"/>
</dbReference>
<evidence type="ECO:0000259" key="2">
    <source>
        <dbReference type="Pfam" id="PF20825"/>
    </source>
</evidence>
<feature type="signal peptide" evidence="1">
    <location>
        <begin position="1"/>
        <end position="22"/>
    </location>
</feature>
<dbReference type="PANTHER" id="PTHR15010">
    <property type="entry name" value="ACYLOXYACYL HYDROLASE"/>
    <property type="match status" value="1"/>
</dbReference>
<sequence>MSNMGLGWICLLLAVFFPVVNGSMARGVNGGNDCLICTLVLGVVENLSIVYNESIVESLERTCNYLPPQFKIYCKEAVAFLGKVFVLSSQRKRI</sequence>
<dbReference type="InterPro" id="IPR048593">
    <property type="entry name" value="AOAH_Saposin_N"/>
</dbReference>